<gene>
    <name evidence="2" type="ORF">IC609_02855</name>
</gene>
<dbReference type="AlphaFoldDB" id="A0A927FG80"/>
<evidence type="ECO:0000313" key="3">
    <source>
        <dbReference type="Proteomes" id="UP000647424"/>
    </source>
</evidence>
<reference evidence="2" key="1">
    <citation type="submission" date="2020-09" db="EMBL/GenBank/DDBJ databases">
        <title>Genome seq and assembly of Limnohabitants sp.</title>
        <authorList>
            <person name="Chhetri G."/>
        </authorList>
    </citation>
    <scope>NUCLEOTIDE SEQUENCE</scope>
    <source>
        <strain evidence="2">JUR4</strain>
    </source>
</reference>
<keyword evidence="1" id="KW-0812">Transmembrane</keyword>
<feature type="transmembrane region" description="Helical" evidence="1">
    <location>
        <begin position="21"/>
        <end position="44"/>
    </location>
</feature>
<protein>
    <recommendedName>
        <fullName evidence="4">Fimbrial assembly protein</fullName>
    </recommendedName>
</protein>
<dbReference type="Proteomes" id="UP000647424">
    <property type="component" value="Unassembled WGS sequence"/>
</dbReference>
<proteinExistence type="predicted"/>
<keyword evidence="3" id="KW-1185">Reference proteome</keyword>
<dbReference type="RefSeq" id="WP_191817931.1">
    <property type="nucleotide sequence ID" value="NZ_JACYFT010000001.1"/>
</dbReference>
<evidence type="ECO:0008006" key="4">
    <source>
        <dbReference type="Google" id="ProtNLM"/>
    </source>
</evidence>
<keyword evidence="1" id="KW-1133">Transmembrane helix</keyword>
<name>A0A927FG80_9BURK</name>
<evidence type="ECO:0000256" key="1">
    <source>
        <dbReference type="SAM" id="Phobius"/>
    </source>
</evidence>
<keyword evidence="1" id="KW-0472">Membrane</keyword>
<evidence type="ECO:0000313" key="2">
    <source>
        <dbReference type="EMBL" id="MBD8049468.1"/>
    </source>
</evidence>
<dbReference type="EMBL" id="JACYFT010000001">
    <property type="protein sequence ID" value="MBD8049468.1"/>
    <property type="molecule type" value="Genomic_DNA"/>
</dbReference>
<accession>A0A927FG80</accession>
<organism evidence="2 3">
    <name type="scientific">Limnohabitans radicicola</name>
    <dbReference type="NCBI Taxonomy" id="2771427"/>
    <lineage>
        <taxon>Bacteria</taxon>
        <taxon>Pseudomonadati</taxon>
        <taxon>Pseudomonadota</taxon>
        <taxon>Betaproteobacteria</taxon>
        <taxon>Burkholderiales</taxon>
        <taxon>Comamonadaceae</taxon>
        <taxon>Limnohabitans</taxon>
    </lineage>
</organism>
<sequence>MNTAFNLLHHPMQARQRRLRWRWASALAGGWVGLAMGWGVLYGVRQNLDALSSEHDRLMAQSVRQQAQAREDQTRQEAQALAQRQQAFLRQVQQHQEAWVRLHQAVMQEAGRTGWALERLQVDGDRLELQGRTRDAQALITAQLRLSEKLQSPLTLVSLVASPADTGQLFVWHGPWPSLTSSTTRRAP</sequence>
<comment type="caution">
    <text evidence="2">The sequence shown here is derived from an EMBL/GenBank/DDBJ whole genome shotgun (WGS) entry which is preliminary data.</text>
</comment>